<dbReference type="Proteomes" id="UP001060215">
    <property type="component" value="Chromosome 7"/>
</dbReference>
<evidence type="ECO:0000313" key="1">
    <source>
        <dbReference type="EMBL" id="KAI8008646.1"/>
    </source>
</evidence>
<gene>
    <name evidence="1" type="ORF">LOK49_LG07G00022</name>
</gene>
<evidence type="ECO:0000313" key="2">
    <source>
        <dbReference type="Proteomes" id="UP001060215"/>
    </source>
</evidence>
<keyword evidence="2" id="KW-1185">Reference proteome</keyword>
<comment type="caution">
    <text evidence="1">The sequence shown here is derived from an EMBL/GenBank/DDBJ whole genome shotgun (WGS) entry which is preliminary data.</text>
</comment>
<protein>
    <submittedName>
        <fullName evidence="1">Uncharacterized protein</fullName>
    </submittedName>
</protein>
<reference evidence="1 2" key="1">
    <citation type="journal article" date="2022" name="Plant J.">
        <title>Chromosome-level genome of Camellia lanceoleosa provides a valuable resource for understanding genome evolution and self-incompatibility.</title>
        <authorList>
            <person name="Gong W."/>
            <person name="Xiao S."/>
            <person name="Wang L."/>
            <person name="Liao Z."/>
            <person name="Chang Y."/>
            <person name="Mo W."/>
            <person name="Hu G."/>
            <person name="Li W."/>
            <person name="Zhao G."/>
            <person name="Zhu H."/>
            <person name="Hu X."/>
            <person name="Ji K."/>
            <person name="Xiang X."/>
            <person name="Song Q."/>
            <person name="Yuan D."/>
            <person name="Jin S."/>
            <person name="Zhang L."/>
        </authorList>
    </citation>
    <scope>NUCLEOTIDE SEQUENCE [LARGE SCALE GENOMIC DNA]</scope>
    <source>
        <strain evidence="1">SQ_2022a</strain>
    </source>
</reference>
<dbReference type="EMBL" id="CM045764">
    <property type="protein sequence ID" value="KAI8008646.1"/>
    <property type="molecule type" value="Genomic_DNA"/>
</dbReference>
<organism evidence="1 2">
    <name type="scientific">Camellia lanceoleosa</name>
    <dbReference type="NCBI Taxonomy" id="1840588"/>
    <lineage>
        <taxon>Eukaryota</taxon>
        <taxon>Viridiplantae</taxon>
        <taxon>Streptophyta</taxon>
        <taxon>Embryophyta</taxon>
        <taxon>Tracheophyta</taxon>
        <taxon>Spermatophyta</taxon>
        <taxon>Magnoliopsida</taxon>
        <taxon>eudicotyledons</taxon>
        <taxon>Gunneridae</taxon>
        <taxon>Pentapetalae</taxon>
        <taxon>asterids</taxon>
        <taxon>Ericales</taxon>
        <taxon>Theaceae</taxon>
        <taxon>Camellia</taxon>
    </lineage>
</organism>
<sequence>MAKFNVVQKRRRAAIAERKRATSGDPFTGKLKHKPQPLSISGKRKRKLFKKWRREQRDAMGKGLVTMQDIEMAVAEGTSLDSDKHHPQFHLKKSLKLKVKQSKKKGKNKRKSNKAASETPADAMME</sequence>
<name>A0ACC0H9K5_9ERIC</name>
<accession>A0ACC0H9K5</accession>
<proteinExistence type="predicted"/>